<protein>
    <submittedName>
        <fullName evidence="1">Uncharacterized protein</fullName>
    </submittedName>
</protein>
<evidence type="ECO:0000313" key="1">
    <source>
        <dbReference type="EMBL" id="KAF2462279.1"/>
    </source>
</evidence>
<evidence type="ECO:0000313" key="2">
    <source>
        <dbReference type="Proteomes" id="UP000799766"/>
    </source>
</evidence>
<dbReference type="AlphaFoldDB" id="A0A6A6PEX9"/>
<sequence>MSVRVCGEEQYCKLAVNQTKSAVKREFTCLKAISDSGLPLSVRVPRLIGLIQSDNNTTVLRKFRYGRYYERP</sequence>
<name>A0A6A6PEX9_9PEZI</name>
<proteinExistence type="predicted"/>
<keyword evidence="2" id="KW-1185">Reference proteome</keyword>
<dbReference type="Proteomes" id="UP000799766">
    <property type="component" value="Unassembled WGS sequence"/>
</dbReference>
<organism evidence="1 2">
    <name type="scientific">Lineolata rhizophorae</name>
    <dbReference type="NCBI Taxonomy" id="578093"/>
    <lineage>
        <taxon>Eukaryota</taxon>
        <taxon>Fungi</taxon>
        <taxon>Dikarya</taxon>
        <taxon>Ascomycota</taxon>
        <taxon>Pezizomycotina</taxon>
        <taxon>Dothideomycetes</taxon>
        <taxon>Dothideomycetes incertae sedis</taxon>
        <taxon>Lineolatales</taxon>
        <taxon>Lineolataceae</taxon>
        <taxon>Lineolata</taxon>
    </lineage>
</organism>
<dbReference type="EMBL" id="MU001670">
    <property type="protein sequence ID" value="KAF2462279.1"/>
    <property type="molecule type" value="Genomic_DNA"/>
</dbReference>
<reference evidence="1" key="1">
    <citation type="journal article" date="2020" name="Stud. Mycol.">
        <title>101 Dothideomycetes genomes: a test case for predicting lifestyles and emergence of pathogens.</title>
        <authorList>
            <person name="Haridas S."/>
            <person name="Albert R."/>
            <person name="Binder M."/>
            <person name="Bloem J."/>
            <person name="Labutti K."/>
            <person name="Salamov A."/>
            <person name="Andreopoulos B."/>
            <person name="Baker S."/>
            <person name="Barry K."/>
            <person name="Bills G."/>
            <person name="Bluhm B."/>
            <person name="Cannon C."/>
            <person name="Castanera R."/>
            <person name="Culley D."/>
            <person name="Daum C."/>
            <person name="Ezra D."/>
            <person name="Gonzalez J."/>
            <person name="Henrissat B."/>
            <person name="Kuo A."/>
            <person name="Liang C."/>
            <person name="Lipzen A."/>
            <person name="Lutzoni F."/>
            <person name="Magnuson J."/>
            <person name="Mondo S."/>
            <person name="Nolan M."/>
            <person name="Ohm R."/>
            <person name="Pangilinan J."/>
            <person name="Park H.-J."/>
            <person name="Ramirez L."/>
            <person name="Alfaro M."/>
            <person name="Sun H."/>
            <person name="Tritt A."/>
            <person name="Yoshinaga Y."/>
            <person name="Zwiers L.-H."/>
            <person name="Turgeon B."/>
            <person name="Goodwin S."/>
            <person name="Spatafora J."/>
            <person name="Crous P."/>
            <person name="Grigoriev I."/>
        </authorList>
    </citation>
    <scope>NUCLEOTIDE SEQUENCE</scope>
    <source>
        <strain evidence="1">ATCC 16933</strain>
    </source>
</reference>
<accession>A0A6A6PEX9</accession>
<dbReference type="OrthoDB" id="4062651at2759"/>
<gene>
    <name evidence="1" type="ORF">BDY21DRAFT_330962</name>
</gene>